<name>A0AAP5IGJ7_9CYAN</name>
<dbReference type="AlphaFoldDB" id="A0AAP5IGJ7"/>
<dbReference type="Proteomes" id="UP000667802">
    <property type="component" value="Unassembled WGS sequence"/>
</dbReference>
<evidence type="ECO:0000313" key="3">
    <source>
        <dbReference type="Proteomes" id="UP000667802"/>
    </source>
</evidence>
<accession>A0AAP5IGJ7</accession>
<comment type="caution">
    <text evidence="2">The sequence shown here is derived from an EMBL/GenBank/DDBJ whole genome shotgun (WGS) entry which is preliminary data.</text>
</comment>
<evidence type="ECO:0000256" key="1">
    <source>
        <dbReference type="SAM" id="SignalP"/>
    </source>
</evidence>
<dbReference type="RefSeq" id="WP_208341746.1">
    <property type="nucleotide sequence ID" value="NZ_CAWQFN010000023.1"/>
</dbReference>
<proteinExistence type="predicted"/>
<gene>
    <name evidence="2" type="ORF">G7B40_039810</name>
</gene>
<protein>
    <submittedName>
        <fullName evidence="2">Uncharacterized protein</fullName>
    </submittedName>
</protein>
<feature type="signal peptide" evidence="1">
    <location>
        <begin position="1"/>
        <end position="18"/>
    </location>
</feature>
<reference evidence="3" key="1">
    <citation type="journal article" date="2021" name="Science">
        <title>Hunting the eagle killer: A cyanobacterial neurotoxin causes vacuolar myelinopathy.</title>
        <authorList>
            <person name="Breinlinger S."/>
            <person name="Phillips T.J."/>
            <person name="Haram B.N."/>
            <person name="Mares J."/>
            <person name="Martinez Yerena J.A."/>
            <person name="Hrouzek P."/>
            <person name="Sobotka R."/>
            <person name="Henderson W.M."/>
            <person name="Schmieder P."/>
            <person name="Williams S.M."/>
            <person name="Lauderdale J.D."/>
            <person name="Wilde H.D."/>
            <person name="Gerrin W."/>
            <person name="Kust A."/>
            <person name="Washington J.W."/>
            <person name="Wagner C."/>
            <person name="Geier B."/>
            <person name="Liebeke M."/>
            <person name="Enke H."/>
            <person name="Niedermeyer T.H.J."/>
            <person name="Wilde S.B."/>
        </authorList>
    </citation>
    <scope>NUCLEOTIDE SEQUENCE [LARGE SCALE GENOMIC DNA]</scope>
    <source>
        <strain evidence="3">Thurmond2011</strain>
    </source>
</reference>
<evidence type="ECO:0000313" key="2">
    <source>
        <dbReference type="EMBL" id="MDR9900637.1"/>
    </source>
</evidence>
<keyword evidence="3" id="KW-1185">Reference proteome</keyword>
<keyword evidence="1" id="KW-0732">Signal</keyword>
<organism evidence="2 3">
    <name type="scientific">Aetokthonos hydrillicola Thurmond2011</name>
    <dbReference type="NCBI Taxonomy" id="2712845"/>
    <lineage>
        <taxon>Bacteria</taxon>
        <taxon>Bacillati</taxon>
        <taxon>Cyanobacteriota</taxon>
        <taxon>Cyanophyceae</taxon>
        <taxon>Nostocales</taxon>
        <taxon>Hapalosiphonaceae</taxon>
        <taxon>Aetokthonos</taxon>
    </lineage>
</organism>
<sequence length="157" mass="17232">MRNCIWFIAFTFASSFTAINVAIGQPQNIQEGDVTPECSTALRTASGRIEKGRRVKVVSITKYDFRQEYSDYPKDRPFSYGFVLDGTATGTVLQSGKFLTAISTEVINNCPNAGMVTFVEHYTDGFVTFGLVGKNSVRAFKCLNPGSKPSWGSTICI</sequence>
<dbReference type="EMBL" id="JAALHA020000037">
    <property type="protein sequence ID" value="MDR9900637.1"/>
    <property type="molecule type" value="Genomic_DNA"/>
</dbReference>
<feature type="chain" id="PRO_5042998300" evidence="1">
    <location>
        <begin position="19"/>
        <end position="157"/>
    </location>
</feature>